<feature type="region of interest" description="Disordered" evidence="7">
    <location>
        <begin position="495"/>
        <end position="524"/>
    </location>
</feature>
<dbReference type="GO" id="GO:0005737">
    <property type="term" value="C:cytoplasm"/>
    <property type="evidence" value="ECO:0007669"/>
    <property type="project" value="UniProtKB-SubCell"/>
</dbReference>
<dbReference type="Pfam" id="PF06602">
    <property type="entry name" value="Myotub-related"/>
    <property type="match status" value="1"/>
</dbReference>
<keyword evidence="4" id="KW-0963">Cytoplasm</keyword>
<organism evidence="10 11">
    <name type="scientific">Mycoemilia scoparia</name>
    <dbReference type="NCBI Taxonomy" id="417184"/>
    <lineage>
        <taxon>Eukaryota</taxon>
        <taxon>Fungi</taxon>
        <taxon>Fungi incertae sedis</taxon>
        <taxon>Zoopagomycota</taxon>
        <taxon>Kickxellomycotina</taxon>
        <taxon>Kickxellomycetes</taxon>
        <taxon>Kickxellales</taxon>
        <taxon>Kickxellaceae</taxon>
        <taxon>Mycoemilia</taxon>
    </lineage>
</organism>
<feature type="compositionally biased region" description="Acidic residues" evidence="7">
    <location>
        <begin position="103"/>
        <end position="114"/>
    </location>
</feature>
<dbReference type="InterPro" id="IPR029021">
    <property type="entry name" value="Prot-tyrosine_phosphatase-like"/>
</dbReference>
<dbReference type="EMBL" id="JANBPU010000006">
    <property type="protein sequence ID" value="KAJ1921154.1"/>
    <property type="molecule type" value="Genomic_DNA"/>
</dbReference>
<dbReference type="Gene3D" id="2.30.29.30">
    <property type="entry name" value="Pleckstrin-homology domain (PH domain)/Phosphotyrosine-binding domain (PTB)"/>
    <property type="match status" value="1"/>
</dbReference>
<comment type="subcellular location">
    <subcellularLocation>
        <location evidence="2">Cytoplasm</location>
    </subcellularLocation>
    <subcellularLocation>
        <location evidence="1">Endomembrane system</location>
        <topology evidence="1">Peripheral membrane protein</topology>
    </subcellularLocation>
</comment>
<evidence type="ECO:0000313" key="11">
    <source>
        <dbReference type="Proteomes" id="UP001150538"/>
    </source>
</evidence>
<evidence type="ECO:0000256" key="2">
    <source>
        <dbReference type="ARBA" id="ARBA00004496"/>
    </source>
</evidence>
<dbReference type="InterPro" id="IPR011993">
    <property type="entry name" value="PH-like_dom_sf"/>
</dbReference>
<evidence type="ECO:0000256" key="3">
    <source>
        <dbReference type="ARBA" id="ARBA00007471"/>
    </source>
</evidence>
<dbReference type="GO" id="GO:0004438">
    <property type="term" value="F:phosphatidylinositol-3-phosphate phosphatase activity"/>
    <property type="evidence" value="ECO:0007669"/>
    <property type="project" value="TreeGrafter"/>
</dbReference>
<comment type="caution">
    <text evidence="10">The sequence shown here is derived from an EMBL/GenBank/DDBJ whole genome shotgun (WGS) entry which is preliminary data.</text>
</comment>
<evidence type="ECO:0000313" key="10">
    <source>
        <dbReference type="EMBL" id="KAJ1921154.1"/>
    </source>
</evidence>
<sequence length="853" mass="95637">MEKIRLTKINNVQLVKKGELHNGTLHLTNHHIIFHTSSFELWVGYTLLYSVELVKPPKRLRRDIHLQGQTDPQCDLATDKHAFSTDQSLEPRSKHTSPRDTLDNVDAEVNEDDAVSTTSTNTTSEGVDADWSTGIMKIRCNDFTSMMLICPTAKETCQLFVTIRDLTCRDKVDQLYAFSYQPYPALRTTLDGWNIYDPYKEFARMGVGRGLGKNWRFTNLNREHKLSPTYPSVLVVPKRITDTTLSYASQYRSKQRLPVLSYWYEPANVSITRCSQPMVGIKQARSIQDEKLVEAIASTSQSESGLPGYQGLAKHIIIDARPTTNAMANIAIGAGTENMDNYRHYRKLYLGIDNIHVVRASLKGIMDTLPSNGASKNSRKARRAHKEWNRHIASIIKGSREIVEAVGAGQHVVVHCSDGWDRTAQLTSLSQMCLDPYYRTIEGFAVLVEKEWISFGHQFTLRNGLLNQTHKFRVRASSRRKKYASELNQADQHVVTGREGGDSKESISLKDDNTKEGIGSSSIGGGGGGGGGFFGSLASTTGIDFSKKSSAFGSFASRTFRSVQSHISSAISNVGGDEESENEFDRHLLNHDNINRRFGLPSKSKFESESSPIFHQFLDCVFQTWIQFPDKFEFNERYLLDLHYHLYSCQFGTFIGNNQAERSRMGISQRSYSIWAWLFENKDRYINPLWQDTWSLGKGDVQAIKKSDMIIPDAKFIQSWNTLFHCGEPSVGIRPLGGSIPLDCVQSKESCPEDTTNIKLDGIPSNLHHNSNYAQSGLSEKDQPSIASALESLEKLDLAHSQESSTKTSQAISDKSPSIKRDEHGTNDSERGGLPPVDIDSGHFLSLNPWNDH</sequence>
<dbReference type="PROSITE" id="PS51339">
    <property type="entry name" value="PPASE_MYOTUBULARIN"/>
    <property type="match status" value="1"/>
</dbReference>
<keyword evidence="11" id="KW-1185">Reference proteome</keyword>
<dbReference type="InterPro" id="IPR016130">
    <property type="entry name" value="Tyr_Pase_AS"/>
</dbReference>
<feature type="region of interest" description="Disordered" evidence="7">
    <location>
        <begin position="797"/>
        <end position="853"/>
    </location>
</feature>
<evidence type="ECO:0000256" key="1">
    <source>
        <dbReference type="ARBA" id="ARBA00004184"/>
    </source>
</evidence>
<feature type="compositionally biased region" description="Basic and acidic residues" evidence="7">
    <location>
        <begin position="817"/>
        <end position="831"/>
    </location>
</feature>
<evidence type="ECO:0000259" key="9">
    <source>
        <dbReference type="PROSITE" id="PS51339"/>
    </source>
</evidence>
<feature type="compositionally biased region" description="Basic and acidic residues" evidence="7">
    <location>
        <begin position="499"/>
        <end position="515"/>
    </location>
</feature>
<dbReference type="GO" id="GO:0046856">
    <property type="term" value="P:phosphatidylinositol dephosphorylation"/>
    <property type="evidence" value="ECO:0007669"/>
    <property type="project" value="TreeGrafter"/>
</dbReference>
<evidence type="ECO:0000259" key="8">
    <source>
        <dbReference type="PROSITE" id="PS50056"/>
    </source>
</evidence>
<dbReference type="PROSITE" id="PS50056">
    <property type="entry name" value="TYR_PHOSPHATASE_2"/>
    <property type="match status" value="1"/>
</dbReference>
<accession>A0A9W8A1U1</accession>
<evidence type="ECO:0000256" key="7">
    <source>
        <dbReference type="SAM" id="MobiDB-lite"/>
    </source>
</evidence>
<dbReference type="GO" id="GO:0016020">
    <property type="term" value="C:membrane"/>
    <property type="evidence" value="ECO:0007669"/>
    <property type="project" value="TreeGrafter"/>
</dbReference>
<dbReference type="OrthoDB" id="271628at2759"/>
<dbReference type="GO" id="GO:0012505">
    <property type="term" value="C:endomembrane system"/>
    <property type="evidence" value="ECO:0007669"/>
    <property type="project" value="UniProtKB-SubCell"/>
</dbReference>
<feature type="domain" description="Myotubularin phosphatase" evidence="9">
    <location>
        <begin position="192"/>
        <end position="724"/>
    </location>
</feature>
<proteinExistence type="inferred from homology"/>
<dbReference type="InterPro" id="IPR030564">
    <property type="entry name" value="Myotubularin"/>
</dbReference>
<feature type="active site" description="Phosphocysteine intermediate" evidence="5">
    <location>
        <position position="416"/>
    </location>
</feature>
<feature type="binding site" evidence="6">
    <location>
        <begin position="416"/>
        <end position="422"/>
    </location>
    <ligand>
        <name>substrate</name>
    </ligand>
</feature>
<dbReference type="PROSITE" id="PS00383">
    <property type="entry name" value="TYR_PHOSPHATASE_1"/>
    <property type="match status" value="1"/>
</dbReference>
<gene>
    <name evidence="10" type="primary">YMR1</name>
    <name evidence="10" type="ORF">H4219_000752</name>
</gene>
<feature type="binding site" evidence="6">
    <location>
        <begin position="354"/>
        <end position="355"/>
    </location>
    <ligand>
        <name>substrate</name>
    </ligand>
</feature>
<feature type="domain" description="Tyrosine specific protein phosphatases" evidence="8">
    <location>
        <begin position="393"/>
        <end position="432"/>
    </location>
</feature>
<dbReference type="InterPro" id="IPR000387">
    <property type="entry name" value="Tyr_Pase_dom"/>
</dbReference>
<feature type="compositionally biased region" description="Basic and acidic residues" evidence="7">
    <location>
        <begin position="85"/>
        <end position="102"/>
    </location>
</feature>
<feature type="compositionally biased region" description="Polar residues" evidence="7">
    <location>
        <begin position="115"/>
        <end position="125"/>
    </location>
</feature>
<dbReference type="InterPro" id="IPR010569">
    <property type="entry name" value="Myotubularin-like_Pase_dom"/>
</dbReference>
<dbReference type="SUPFAM" id="SSF52799">
    <property type="entry name" value="(Phosphotyrosine protein) phosphatases II"/>
    <property type="match status" value="1"/>
</dbReference>
<evidence type="ECO:0000256" key="6">
    <source>
        <dbReference type="PIRSR" id="PIRSR630564-2"/>
    </source>
</evidence>
<evidence type="ECO:0000256" key="4">
    <source>
        <dbReference type="ARBA" id="ARBA00022490"/>
    </source>
</evidence>
<feature type="compositionally biased region" description="Polar residues" evidence="7">
    <location>
        <begin position="801"/>
        <end position="816"/>
    </location>
</feature>
<evidence type="ECO:0000256" key="5">
    <source>
        <dbReference type="PIRSR" id="PIRSR630564-1"/>
    </source>
</evidence>
<feature type="region of interest" description="Disordered" evidence="7">
    <location>
        <begin position="85"/>
        <end position="125"/>
    </location>
</feature>
<name>A0A9W8A1U1_9FUNG</name>
<reference evidence="10" key="1">
    <citation type="submission" date="2022-07" db="EMBL/GenBank/DDBJ databases">
        <title>Phylogenomic reconstructions and comparative analyses of Kickxellomycotina fungi.</title>
        <authorList>
            <person name="Reynolds N.K."/>
            <person name="Stajich J.E."/>
            <person name="Barry K."/>
            <person name="Grigoriev I.V."/>
            <person name="Crous P."/>
            <person name="Smith M.E."/>
        </authorList>
    </citation>
    <scope>NUCLEOTIDE SEQUENCE</scope>
    <source>
        <strain evidence="10">NBRC 100468</strain>
    </source>
</reference>
<dbReference type="PANTHER" id="PTHR10807">
    <property type="entry name" value="MYOTUBULARIN-RELATED"/>
    <property type="match status" value="1"/>
</dbReference>
<dbReference type="AlphaFoldDB" id="A0A9W8A1U1"/>
<protein>
    <submittedName>
        <fullName evidence="10">Phosphatidylinositol-3-phosphatase ymr1</fullName>
    </submittedName>
</protein>
<dbReference type="PANTHER" id="PTHR10807:SF128">
    <property type="entry name" value="PHOSPHATIDYLINOSITOL-3,5-BISPHOSPHATE 3-PHOSPHATASE"/>
    <property type="match status" value="1"/>
</dbReference>
<dbReference type="Proteomes" id="UP001150538">
    <property type="component" value="Unassembled WGS sequence"/>
</dbReference>
<comment type="similarity">
    <text evidence="3">Belongs to the protein-tyrosine phosphatase family. Non-receptor class myotubularin subfamily.</text>
</comment>